<dbReference type="AlphaFoldDB" id="A0A816HDZ6"/>
<proteinExistence type="predicted"/>
<gene>
    <name evidence="2" type="ORF">XAT740_LOCUS62347</name>
</gene>
<sequence length="35" mass="3823">TTVTPEQSTKTTRRQLITTKAATTSNPNTISRGNF</sequence>
<keyword evidence="3" id="KW-1185">Reference proteome</keyword>
<name>A0A816HDZ6_ADIRI</name>
<dbReference type="EMBL" id="CAJNOR010017432">
    <property type="protein sequence ID" value="CAF1687321.1"/>
    <property type="molecule type" value="Genomic_DNA"/>
</dbReference>
<feature type="non-terminal residue" evidence="2">
    <location>
        <position position="1"/>
    </location>
</feature>
<evidence type="ECO:0000313" key="3">
    <source>
        <dbReference type="Proteomes" id="UP000663828"/>
    </source>
</evidence>
<accession>A0A816HDZ6</accession>
<reference evidence="2" key="1">
    <citation type="submission" date="2021-02" db="EMBL/GenBank/DDBJ databases">
        <authorList>
            <person name="Nowell W R."/>
        </authorList>
    </citation>
    <scope>NUCLEOTIDE SEQUENCE</scope>
</reference>
<comment type="caution">
    <text evidence="2">The sequence shown here is derived from an EMBL/GenBank/DDBJ whole genome shotgun (WGS) entry which is preliminary data.</text>
</comment>
<organism evidence="2 3">
    <name type="scientific">Adineta ricciae</name>
    <name type="common">Rotifer</name>
    <dbReference type="NCBI Taxonomy" id="249248"/>
    <lineage>
        <taxon>Eukaryota</taxon>
        <taxon>Metazoa</taxon>
        <taxon>Spiralia</taxon>
        <taxon>Gnathifera</taxon>
        <taxon>Rotifera</taxon>
        <taxon>Eurotatoria</taxon>
        <taxon>Bdelloidea</taxon>
        <taxon>Adinetida</taxon>
        <taxon>Adinetidae</taxon>
        <taxon>Adineta</taxon>
    </lineage>
</organism>
<protein>
    <submittedName>
        <fullName evidence="2">Uncharacterized protein</fullName>
    </submittedName>
</protein>
<evidence type="ECO:0000256" key="1">
    <source>
        <dbReference type="SAM" id="MobiDB-lite"/>
    </source>
</evidence>
<dbReference type="Proteomes" id="UP000663828">
    <property type="component" value="Unassembled WGS sequence"/>
</dbReference>
<evidence type="ECO:0000313" key="2">
    <source>
        <dbReference type="EMBL" id="CAF1687321.1"/>
    </source>
</evidence>
<feature type="region of interest" description="Disordered" evidence="1">
    <location>
        <begin position="1"/>
        <end position="35"/>
    </location>
</feature>